<evidence type="ECO:0000313" key="9">
    <source>
        <dbReference type="EMBL" id="GGM42318.1"/>
    </source>
</evidence>
<evidence type="ECO:0000256" key="7">
    <source>
        <dbReference type="SAM" id="SignalP"/>
    </source>
</evidence>
<comment type="caution">
    <text evidence="9">The sequence shown here is derived from an EMBL/GenBank/DDBJ whole genome shotgun (WGS) entry which is preliminary data.</text>
</comment>
<dbReference type="GO" id="GO:0046677">
    <property type="term" value="P:response to antibiotic"/>
    <property type="evidence" value="ECO:0007669"/>
    <property type="project" value="UniProtKB-UniRule"/>
</dbReference>
<keyword evidence="3 5" id="KW-0378">Hydrolase</keyword>
<dbReference type="PANTHER" id="PTHR35333:SF3">
    <property type="entry name" value="BETA-LACTAMASE-TYPE TRANSPEPTIDASE FOLD CONTAINING PROTEIN"/>
    <property type="match status" value="1"/>
</dbReference>
<sequence>MRRARTLTAALALALCAGLGACGTAQEPAPPSGSPSGAPSAPSAPSASPAPADVSAALARLEAEHDVAVGLYALDTGTGRVAAHRADERFAYASTFKALAAGAVLERHGTAVLDDVVTWSADDLVDWSPVTEQHVADGLTMREVIDAAVRESDNTAGNLLLDALGGPAGLRDALRAAGDDTTAPARTEPALNDHVPGDDRDTSTPRALAGSLRAYALGDRLDDDARAVLVEALRGSTTGDGTIRAGAPDGWVVGSKTGTSTVGTRNDVGIAWPPGAGPGTGDPVVLAVLVQAEDGSTTPDDALLAEATAVTFEALGH</sequence>
<dbReference type="PANTHER" id="PTHR35333">
    <property type="entry name" value="BETA-LACTAMASE"/>
    <property type="match status" value="1"/>
</dbReference>
<gene>
    <name evidence="9" type="primary">bla</name>
    <name evidence="9" type="ORF">GCM10010102_42250</name>
</gene>
<dbReference type="InterPro" id="IPR023650">
    <property type="entry name" value="Beta-lactam_class-A_AS"/>
</dbReference>
<organism evidence="9 10">
    <name type="scientific">Promicromonospora citrea</name>
    <dbReference type="NCBI Taxonomy" id="43677"/>
    <lineage>
        <taxon>Bacteria</taxon>
        <taxon>Bacillati</taxon>
        <taxon>Actinomycetota</taxon>
        <taxon>Actinomycetes</taxon>
        <taxon>Micrococcales</taxon>
        <taxon>Promicromonosporaceae</taxon>
        <taxon>Promicromonospora</taxon>
    </lineage>
</organism>
<feature type="region of interest" description="Disordered" evidence="6">
    <location>
        <begin position="24"/>
        <end position="51"/>
    </location>
</feature>
<dbReference type="RefSeq" id="WP_171106184.1">
    <property type="nucleotide sequence ID" value="NZ_BMPT01000024.1"/>
</dbReference>
<proteinExistence type="inferred from homology"/>
<keyword evidence="10" id="KW-1185">Reference proteome</keyword>
<dbReference type="EMBL" id="BMPT01000024">
    <property type="protein sequence ID" value="GGM42318.1"/>
    <property type="molecule type" value="Genomic_DNA"/>
</dbReference>
<evidence type="ECO:0000259" key="8">
    <source>
        <dbReference type="Pfam" id="PF13354"/>
    </source>
</evidence>
<evidence type="ECO:0000313" key="10">
    <source>
        <dbReference type="Proteomes" id="UP000655589"/>
    </source>
</evidence>
<dbReference type="Gene3D" id="3.40.710.10">
    <property type="entry name" value="DD-peptidase/beta-lactamase superfamily"/>
    <property type="match status" value="1"/>
</dbReference>
<dbReference type="GO" id="GO:0008800">
    <property type="term" value="F:beta-lactamase activity"/>
    <property type="evidence" value="ECO:0007669"/>
    <property type="project" value="UniProtKB-UniRule"/>
</dbReference>
<dbReference type="Pfam" id="PF13354">
    <property type="entry name" value="Beta-lactamase2"/>
    <property type="match status" value="1"/>
</dbReference>
<dbReference type="Proteomes" id="UP000655589">
    <property type="component" value="Unassembled WGS sequence"/>
</dbReference>
<dbReference type="InterPro" id="IPR045155">
    <property type="entry name" value="Beta-lactam_cat"/>
</dbReference>
<feature type="domain" description="Beta-lactamase class A catalytic" evidence="8">
    <location>
        <begin position="70"/>
        <end position="289"/>
    </location>
</feature>
<dbReference type="PRINTS" id="PR00118">
    <property type="entry name" value="BLACTAMASEA"/>
</dbReference>
<evidence type="ECO:0000256" key="3">
    <source>
        <dbReference type="ARBA" id="ARBA00022801"/>
    </source>
</evidence>
<feature type="chain" id="PRO_5034585640" description="Beta-lactamase" evidence="7">
    <location>
        <begin position="26"/>
        <end position="317"/>
    </location>
</feature>
<protein>
    <recommendedName>
        <fullName evidence="2 5">Beta-lactamase</fullName>
        <ecNumber evidence="2 5">3.5.2.6</ecNumber>
    </recommendedName>
</protein>
<dbReference type="NCBIfam" id="NF033103">
    <property type="entry name" value="bla_class_A"/>
    <property type="match status" value="1"/>
</dbReference>
<evidence type="ECO:0000256" key="1">
    <source>
        <dbReference type="ARBA" id="ARBA00009009"/>
    </source>
</evidence>
<dbReference type="GO" id="GO:0030655">
    <property type="term" value="P:beta-lactam antibiotic catabolic process"/>
    <property type="evidence" value="ECO:0007669"/>
    <property type="project" value="InterPro"/>
</dbReference>
<evidence type="ECO:0000256" key="4">
    <source>
        <dbReference type="ARBA" id="ARBA00023251"/>
    </source>
</evidence>
<reference evidence="9" key="1">
    <citation type="journal article" date="2014" name="Int. J. Syst. Evol. Microbiol.">
        <title>Complete genome sequence of Corynebacterium casei LMG S-19264T (=DSM 44701T), isolated from a smear-ripened cheese.</title>
        <authorList>
            <consortium name="US DOE Joint Genome Institute (JGI-PGF)"/>
            <person name="Walter F."/>
            <person name="Albersmeier A."/>
            <person name="Kalinowski J."/>
            <person name="Ruckert C."/>
        </authorList>
    </citation>
    <scope>NUCLEOTIDE SEQUENCE</scope>
    <source>
        <strain evidence="9">JCM 3051</strain>
    </source>
</reference>
<keyword evidence="4 5" id="KW-0046">Antibiotic resistance</keyword>
<accession>A0A8H9GPR0</accession>
<dbReference type="InterPro" id="IPR012338">
    <property type="entry name" value="Beta-lactam/transpept-like"/>
</dbReference>
<dbReference type="PROSITE" id="PS51257">
    <property type="entry name" value="PROKAR_LIPOPROTEIN"/>
    <property type="match status" value="1"/>
</dbReference>
<keyword evidence="7" id="KW-0732">Signal</keyword>
<feature type="signal peptide" evidence="7">
    <location>
        <begin position="1"/>
        <end position="25"/>
    </location>
</feature>
<comment type="catalytic activity">
    <reaction evidence="5">
        <text>a beta-lactam + H2O = a substituted beta-amino acid</text>
        <dbReference type="Rhea" id="RHEA:20401"/>
        <dbReference type="ChEBI" id="CHEBI:15377"/>
        <dbReference type="ChEBI" id="CHEBI:35627"/>
        <dbReference type="ChEBI" id="CHEBI:140347"/>
        <dbReference type="EC" id="3.5.2.6"/>
    </reaction>
</comment>
<comment type="similarity">
    <text evidence="1 5">Belongs to the class-A beta-lactamase family.</text>
</comment>
<feature type="region of interest" description="Disordered" evidence="6">
    <location>
        <begin position="177"/>
        <end position="205"/>
    </location>
</feature>
<name>A0A8H9GPR0_9MICO</name>
<dbReference type="SUPFAM" id="SSF56601">
    <property type="entry name" value="beta-lactamase/transpeptidase-like"/>
    <property type="match status" value="1"/>
</dbReference>
<reference evidence="9" key="2">
    <citation type="submission" date="2020-09" db="EMBL/GenBank/DDBJ databases">
        <authorList>
            <person name="Sun Q."/>
            <person name="Ohkuma M."/>
        </authorList>
    </citation>
    <scope>NUCLEOTIDE SEQUENCE</scope>
    <source>
        <strain evidence="9">JCM 3051</strain>
    </source>
</reference>
<evidence type="ECO:0000256" key="5">
    <source>
        <dbReference type="RuleBase" id="RU361140"/>
    </source>
</evidence>
<feature type="compositionally biased region" description="Low complexity" evidence="6">
    <location>
        <begin position="34"/>
        <end position="51"/>
    </location>
</feature>
<dbReference type="PROSITE" id="PS00146">
    <property type="entry name" value="BETA_LACTAMASE_A"/>
    <property type="match status" value="1"/>
</dbReference>
<dbReference type="EC" id="3.5.2.6" evidence="2 5"/>
<dbReference type="AlphaFoldDB" id="A0A8H9GPR0"/>
<evidence type="ECO:0000256" key="6">
    <source>
        <dbReference type="SAM" id="MobiDB-lite"/>
    </source>
</evidence>
<dbReference type="InterPro" id="IPR000871">
    <property type="entry name" value="Beta-lactam_class-A"/>
</dbReference>
<evidence type="ECO:0000256" key="2">
    <source>
        <dbReference type="ARBA" id="ARBA00012865"/>
    </source>
</evidence>